<sequence length="437" mass="45226">MTTTIGNDSSFSGAPAVAIIGAGPAGLMAAEALAAAGARVTVHDRLAAPARKFLMAGRGGLNITHSEPRERFLARYGAAAEWLAPMIDAFPPARLRNWVEDLGEPTFIGSSGRVFPKSFKASPLLRAWLRRLDGLGVTFAPRHHWHGWDDSGRLRFATPEGEIVQAADATLLAMGGASWPRLGTDGGWTAPVAAAGVEVRALGPANAGVIVDWSETFRQRFAGEPLKRIGLAAGGRALRGEAVITAQGLEGGGIYALTDRLREPLAAGEAVLTLDLRPDLAAEALAKRLAQGRKGETLSNRLRKAGLPAVAAGLMREVAPQLPADPAGLAALAKAVPLRVAAIAGIERAISSAGGLAREGLTADLMLQGRPGVFAAGEMLDWEAPTGGYLLQGAFATGWRAANGIAHRLGLPAPEAWQGGWAASDGQGAEGMARDGS</sequence>
<organism evidence="6 7">
    <name type="scientific">Ancylobacter oerskovii</name>
    <dbReference type="NCBI Taxonomy" id="459519"/>
    <lineage>
        <taxon>Bacteria</taxon>
        <taxon>Pseudomonadati</taxon>
        <taxon>Pseudomonadota</taxon>
        <taxon>Alphaproteobacteria</taxon>
        <taxon>Hyphomicrobiales</taxon>
        <taxon>Xanthobacteraceae</taxon>
        <taxon>Ancylobacter</taxon>
    </lineage>
</organism>
<name>A0ABW4YYV0_9HYPH</name>
<evidence type="ECO:0000313" key="7">
    <source>
        <dbReference type="Proteomes" id="UP001597299"/>
    </source>
</evidence>
<keyword evidence="3" id="KW-0274">FAD</keyword>
<protein>
    <submittedName>
        <fullName evidence="6">TIGR03862 family flavoprotein</fullName>
    </submittedName>
</protein>
<proteinExistence type="predicted"/>
<dbReference type="Pfam" id="PF03486">
    <property type="entry name" value="HI0933_like"/>
    <property type="match status" value="1"/>
</dbReference>
<comment type="caution">
    <text evidence="6">The sequence shown here is derived from an EMBL/GenBank/DDBJ whole genome shotgun (WGS) entry which is preliminary data.</text>
</comment>
<dbReference type="InterPro" id="IPR022460">
    <property type="entry name" value="Flavoprotein_PP4765"/>
</dbReference>
<evidence type="ECO:0000256" key="2">
    <source>
        <dbReference type="ARBA" id="ARBA00022630"/>
    </source>
</evidence>
<dbReference type="InterPro" id="IPR036188">
    <property type="entry name" value="FAD/NAD-bd_sf"/>
</dbReference>
<dbReference type="InterPro" id="IPR057661">
    <property type="entry name" value="RsdA/BaiN/AoA(So)_Rossmann"/>
</dbReference>
<dbReference type="Pfam" id="PF22780">
    <property type="entry name" value="HI0933_like_1st"/>
    <property type="match status" value="1"/>
</dbReference>
<dbReference type="Gene3D" id="2.40.30.10">
    <property type="entry name" value="Translation factors"/>
    <property type="match status" value="1"/>
</dbReference>
<dbReference type="Gene3D" id="3.50.50.60">
    <property type="entry name" value="FAD/NAD(P)-binding domain"/>
    <property type="match status" value="1"/>
</dbReference>
<dbReference type="NCBIfam" id="TIGR00275">
    <property type="entry name" value="aminoacetone oxidase family FAD-binding enzyme"/>
    <property type="match status" value="1"/>
</dbReference>
<dbReference type="Gene3D" id="1.10.8.260">
    <property type="entry name" value="HI0933 insert domain-like"/>
    <property type="match status" value="1"/>
</dbReference>
<dbReference type="SUPFAM" id="SSF51905">
    <property type="entry name" value="FAD/NAD(P)-binding domain"/>
    <property type="match status" value="1"/>
</dbReference>
<evidence type="ECO:0000259" key="4">
    <source>
        <dbReference type="Pfam" id="PF03486"/>
    </source>
</evidence>
<dbReference type="InterPro" id="IPR004792">
    <property type="entry name" value="BaiN-like"/>
</dbReference>
<reference evidence="7" key="1">
    <citation type="journal article" date="2019" name="Int. J. Syst. Evol. Microbiol.">
        <title>The Global Catalogue of Microorganisms (GCM) 10K type strain sequencing project: providing services to taxonomists for standard genome sequencing and annotation.</title>
        <authorList>
            <consortium name="The Broad Institute Genomics Platform"/>
            <consortium name="The Broad Institute Genome Sequencing Center for Infectious Disease"/>
            <person name="Wu L."/>
            <person name="Ma J."/>
        </authorList>
    </citation>
    <scope>NUCLEOTIDE SEQUENCE [LARGE SCALE GENOMIC DNA]</scope>
    <source>
        <strain evidence="7">CCM 7435</strain>
    </source>
</reference>
<dbReference type="Proteomes" id="UP001597299">
    <property type="component" value="Unassembled WGS sequence"/>
</dbReference>
<evidence type="ECO:0000256" key="3">
    <source>
        <dbReference type="ARBA" id="ARBA00022827"/>
    </source>
</evidence>
<evidence type="ECO:0000259" key="5">
    <source>
        <dbReference type="Pfam" id="PF22780"/>
    </source>
</evidence>
<evidence type="ECO:0000313" key="6">
    <source>
        <dbReference type="EMBL" id="MFD2141407.1"/>
    </source>
</evidence>
<accession>A0ABW4YYV0</accession>
<gene>
    <name evidence="6" type="ORF">ACFSNC_13415</name>
</gene>
<dbReference type="EMBL" id="JBHUHD010000001">
    <property type="protein sequence ID" value="MFD2141407.1"/>
    <property type="molecule type" value="Genomic_DNA"/>
</dbReference>
<feature type="domain" description="RsdA/BaiN/AoA(So)-like Rossmann fold-like" evidence="4">
    <location>
        <begin position="17"/>
        <end position="403"/>
    </location>
</feature>
<comment type="cofactor">
    <cofactor evidence="1">
        <name>FAD</name>
        <dbReference type="ChEBI" id="CHEBI:57692"/>
    </cofactor>
</comment>
<keyword evidence="2" id="KW-0285">Flavoprotein</keyword>
<dbReference type="PANTHER" id="PTHR42887:SF1">
    <property type="entry name" value="BLR3961 PROTEIN"/>
    <property type="match status" value="1"/>
</dbReference>
<evidence type="ECO:0000256" key="1">
    <source>
        <dbReference type="ARBA" id="ARBA00001974"/>
    </source>
</evidence>
<feature type="domain" description="RsdA/BaiN/AoA(So)-like insert" evidence="5">
    <location>
        <begin position="204"/>
        <end position="351"/>
    </location>
</feature>
<dbReference type="NCBIfam" id="TIGR03862">
    <property type="entry name" value="flavo_PP4765"/>
    <property type="match status" value="1"/>
</dbReference>
<dbReference type="InterPro" id="IPR023166">
    <property type="entry name" value="BaiN-like_dom_sf"/>
</dbReference>
<dbReference type="InterPro" id="IPR055178">
    <property type="entry name" value="RsdA/BaiN/AoA(So)-like_dom"/>
</dbReference>
<dbReference type="PANTHER" id="PTHR42887">
    <property type="entry name" value="OS12G0638800 PROTEIN"/>
    <property type="match status" value="1"/>
</dbReference>
<dbReference type="SUPFAM" id="SSF160996">
    <property type="entry name" value="HI0933 insert domain-like"/>
    <property type="match status" value="1"/>
</dbReference>
<keyword evidence="7" id="KW-1185">Reference proteome</keyword>
<dbReference type="RefSeq" id="WP_213350094.1">
    <property type="nucleotide sequence ID" value="NZ_JAHBGB010000002.1"/>
</dbReference>